<protein>
    <submittedName>
        <fullName evidence="3">Thiol-disulfide isomerase</fullName>
    </submittedName>
</protein>
<dbReference type="InterPro" id="IPR036249">
    <property type="entry name" value="Thioredoxin-like_sf"/>
</dbReference>
<name>A0A1E5D4E7_9VIBR</name>
<dbReference type="Pfam" id="PF13462">
    <property type="entry name" value="Thioredoxin_4"/>
    <property type="match status" value="1"/>
</dbReference>
<accession>A0A1E5D4E7</accession>
<dbReference type="EMBL" id="AJYW02000048">
    <property type="protein sequence ID" value="OEE78439.1"/>
    <property type="molecule type" value="Genomic_DNA"/>
</dbReference>
<evidence type="ECO:0000313" key="3">
    <source>
        <dbReference type="EMBL" id="OEE78439.1"/>
    </source>
</evidence>
<dbReference type="GO" id="GO:0016853">
    <property type="term" value="F:isomerase activity"/>
    <property type="evidence" value="ECO:0007669"/>
    <property type="project" value="UniProtKB-KW"/>
</dbReference>
<evidence type="ECO:0000259" key="2">
    <source>
        <dbReference type="Pfam" id="PF13462"/>
    </source>
</evidence>
<dbReference type="PROSITE" id="PS51257">
    <property type="entry name" value="PROKAR_LIPOPROTEIN"/>
    <property type="match status" value="1"/>
</dbReference>
<organism evidence="3 4">
    <name type="scientific">Vibrio genomosp. F6 str. FF-238</name>
    <dbReference type="NCBI Taxonomy" id="1191298"/>
    <lineage>
        <taxon>Bacteria</taxon>
        <taxon>Pseudomonadati</taxon>
        <taxon>Pseudomonadota</taxon>
        <taxon>Gammaproteobacteria</taxon>
        <taxon>Vibrionales</taxon>
        <taxon>Vibrionaceae</taxon>
        <taxon>Vibrio</taxon>
    </lineage>
</organism>
<feature type="signal peptide" evidence="1">
    <location>
        <begin position="1"/>
        <end position="27"/>
    </location>
</feature>
<keyword evidence="3" id="KW-0413">Isomerase</keyword>
<feature type="domain" description="Thioredoxin-like fold" evidence="2">
    <location>
        <begin position="49"/>
        <end position="183"/>
    </location>
</feature>
<dbReference type="SUPFAM" id="SSF52833">
    <property type="entry name" value="Thioredoxin-like"/>
    <property type="match status" value="1"/>
</dbReference>
<dbReference type="PANTHER" id="PTHR35891">
    <property type="entry name" value="THIOL:DISULFIDE INTERCHANGE PROTEIN DSBA"/>
    <property type="match status" value="1"/>
</dbReference>
<evidence type="ECO:0000313" key="4">
    <source>
        <dbReference type="Proteomes" id="UP000094165"/>
    </source>
</evidence>
<evidence type="ECO:0000256" key="1">
    <source>
        <dbReference type="SAM" id="SignalP"/>
    </source>
</evidence>
<keyword evidence="4" id="KW-1185">Reference proteome</keyword>
<comment type="caution">
    <text evidence="3">The sequence shown here is derived from an EMBL/GenBank/DDBJ whole genome shotgun (WGS) entry which is preliminary data.</text>
</comment>
<dbReference type="PANTHER" id="PTHR35891:SF2">
    <property type="entry name" value="THIOL:DISULFIDE INTERCHANGE PROTEIN DSBA"/>
    <property type="match status" value="1"/>
</dbReference>
<proteinExistence type="predicted"/>
<reference evidence="3 4" key="1">
    <citation type="journal article" date="2012" name="Science">
        <title>Ecological populations of bacteria act as socially cohesive units of antibiotic production and resistance.</title>
        <authorList>
            <person name="Cordero O.X."/>
            <person name="Wildschutte H."/>
            <person name="Kirkup B."/>
            <person name="Proehl S."/>
            <person name="Ngo L."/>
            <person name="Hussain F."/>
            <person name="Le Roux F."/>
            <person name="Mincer T."/>
            <person name="Polz M.F."/>
        </authorList>
    </citation>
    <scope>NUCLEOTIDE SEQUENCE [LARGE SCALE GENOMIC DNA]</scope>
    <source>
        <strain evidence="3 4">FF-238</strain>
    </source>
</reference>
<dbReference type="InterPro" id="IPR012336">
    <property type="entry name" value="Thioredoxin-like_fold"/>
</dbReference>
<dbReference type="AlphaFoldDB" id="A0A1E5D4E7"/>
<feature type="chain" id="PRO_5009173506" evidence="1">
    <location>
        <begin position="28"/>
        <end position="208"/>
    </location>
</feature>
<dbReference type="Proteomes" id="UP000094165">
    <property type="component" value="Unassembled WGS sequence"/>
</dbReference>
<dbReference type="RefSeq" id="WP_017051861.1">
    <property type="nucleotide sequence ID" value="NZ_AJYW02000048.1"/>
</dbReference>
<gene>
    <name evidence="3" type="ORF">A130_13240</name>
</gene>
<sequence length="208" mass="23113">MFKLISRLSALVLASFLLLGCSENSVPQEGSQFQRLPNDVSSYDVAPLTEVFSLSCGHCRKMENFIPQIESLTSQKVDKLHVTFNENAQIAAMIYYTAVMQLDATPDHAFMDELFAAVQMGEGSTNTERQAAIEKAFQTRDLVSPYQLNKEQQTTLFTYLEKAQHVSVAGEINSVPTFIVKGKYQVLTAGHDNIEAVAHTISYLLTQP</sequence>
<dbReference type="InterPro" id="IPR050824">
    <property type="entry name" value="Thiol_disulfide_DsbA"/>
</dbReference>
<keyword evidence="1" id="KW-0732">Signal</keyword>
<dbReference type="Gene3D" id="3.40.30.10">
    <property type="entry name" value="Glutaredoxin"/>
    <property type="match status" value="1"/>
</dbReference>